<keyword evidence="2" id="KW-1185">Reference proteome</keyword>
<dbReference type="PROSITE" id="PS51257">
    <property type="entry name" value="PROKAR_LIPOPROTEIN"/>
    <property type="match status" value="1"/>
</dbReference>
<name>A0A1G4Q7H2_9CAUL</name>
<proteinExistence type="predicted"/>
<dbReference type="OrthoDB" id="9861108at2"/>
<sequence length="277" mass="29639">MRLWMVVAAFPLILLGGCDLFTKPEAGPTYALPAPAAKGEVQLYPAADPKATRPSVQVRAGDCDKETCEILEGKKWHPLQRADAMGLPYLSVIMPTGSVYSPDLWRPVGTGGRYVLVSPAGFDGIQRGLFDGLRIGVQAASLATYFTAYSVENAATLKALGLCTRDMAVDSGDPLKANCAQKVGSDRYVLPVNGEVAIAGDKAWLLQRRPDRSANLVDLFALPRGAPVCLPGLIIDTEGTWMGTPDQALSPDLFVSRARPSPEYEAHKVKLLKACAV</sequence>
<dbReference type="RefSeq" id="WP_139159611.1">
    <property type="nucleotide sequence ID" value="NZ_CBCRYE010000001.1"/>
</dbReference>
<dbReference type="EMBL" id="FMTS01000001">
    <property type="protein sequence ID" value="SCW40427.1"/>
    <property type="molecule type" value="Genomic_DNA"/>
</dbReference>
<dbReference type="Proteomes" id="UP000199150">
    <property type="component" value="Unassembled WGS sequence"/>
</dbReference>
<evidence type="ECO:0000313" key="2">
    <source>
        <dbReference type="Proteomes" id="UP000199150"/>
    </source>
</evidence>
<gene>
    <name evidence="1" type="ORF">SAMN02927928_0975</name>
</gene>
<accession>A0A1G4Q7H2</accession>
<organism evidence="1 2">
    <name type="scientific">Asticcacaulis taihuensis</name>
    <dbReference type="NCBI Taxonomy" id="260084"/>
    <lineage>
        <taxon>Bacteria</taxon>
        <taxon>Pseudomonadati</taxon>
        <taxon>Pseudomonadota</taxon>
        <taxon>Alphaproteobacteria</taxon>
        <taxon>Caulobacterales</taxon>
        <taxon>Caulobacteraceae</taxon>
        <taxon>Asticcacaulis</taxon>
    </lineage>
</organism>
<reference evidence="2" key="1">
    <citation type="submission" date="2016-10" db="EMBL/GenBank/DDBJ databases">
        <authorList>
            <person name="Varghese N."/>
            <person name="Submissions S."/>
        </authorList>
    </citation>
    <scope>NUCLEOTIDE SEQUENCE [LARGE SCALE GENOMIC DNA]</scope>
    <source>
        <strain evidence="2">CGMCC 1.3431</strain>
    </source>
</reference>
<protein>
    <submittedName>
        <fullName evidence="1">Uncharacterized protein</fullName>
    </submittedName>
</protein>
<evidence type="ECO:0000313" key="1">
    <source>
        <dbReference type="EMBL" id="SCW40427.1"/>
    </source>
</evidence>
<dbReference type="AlphaFoldDB" id="A0A1G4Q7H2"/>